<dbReference type="PANTHER" id="PTHR36530">
    <property type="entry name" value="INHIBITOR OF CYSTEINE PEPTIDASE"/>
    <property type="match status" value="1"/>
</dbReference>
<dbReference type="InterPro" id="IPR052781">
    <property type="entry name" value="Cys_protease_inhibitor_I42"/>
</dbReference>
<reference evidence="4" key="2">
    <citation type="submission" date="2009-09" db="EMBL/GenBank/DDBJ databases">
        <title>Complete sequence of chromosome of Candidatus Accumulibacter phosphatis clade IIA str. UW-1.</title>
        <authorList>
            <consortium name="US DOE Joint Genome Institute"/>
            <person name="Martin H.G."/>
            <person name="Ivanova N."/>
            <person name="Kunin V."/>
            <person name="Warnecke F."/>
            <person name="Barry K."/>
            <person name="He S."/>
            <person name="Salamov A."/>
            <person name="Szeto E."/>
            <person name="Dalin E."/>
            <person name="Pangilinan J.L."/>
            <person name="Lapidus A."/>
            <person name="Lowry S."/>
            <person name="Kyrpides N.C."/>
            <person name="McMahon K.D."/>
            <person name="Hugenholtz P."/>
        </authorList>
    </citation>
    <scope>NUCLEOTIDE SEQUENCE [LARGE SCALE GENOMIC DNA]</scope>
    <source>
        <strain evidence="4">UW-1</strain>
    </source>
</reference>
<dbReference type="InterPro" id="IPR018990">
    <property type="entry name" value="Prot_inh_I42_chagasin"/>
</dbReference>
<evidence type="ECO:0000256" key="2">
    <source>
        <dbReference type="ARBA" id="ARBA00022704"/>
    </source>
</evidence>
<gene>
    <name evidence="4" type="ordered locus">CAP2UW1_2763</name>
</gene>
<dbReference type="SUPFAM" id="SSF141066">
    <property type="entry name" value="ICP-like"/>
    <property type="match status" value="1"/>
</dbReference>
<dbReference type="OrthoDB" id="670336at2"/>
<dbReference type="InterPro" id="IPR036331">
    <property type="entry name" value="Chagasin-like_sf"/>
</dbReference>
<dbReference type="HOGENOM" id="CLU_102057_2_0_4"/>
<dbReference type="AlphaFoldDB" id="C7RTB1"/>
<dbReference type="eggNOG" id="COG5513">
    <property type="taxonomic scope" value="Bacteria"/>
</dbReference>
<accession>C7RTB1</accession>
<dbReference type="GO" id="GO:0004869">
    <property type="term" value="F:cysteine-type endopeptidase inhibitor activity"/>
    <property type="evidence" value="ECO:0007669"/>
    <property type="project" value="UniProtKB-KW"/>
</dbReference>
<reference evidence="4" key="1">
    <citation type="submission" date="2009-08" db="EMBL/GenBank/DDBJ databases">
        <authorList>
            <consortium name="US DOE Joint Genome Institute"/>
            <person name="Lucas S."/>
            <person name="Copeland A."/>
            <person name="Lapidus A."/>
            <person name="Glavina del Rio T."/>
            <person name="Dalin E."/>
            <person name="Tice H."/>
            <person name="Bruce D."/>
            <person name="Barry K."/>
            <person name="Pitluck S."/>
            <person name="Lowry S."/>
            <person name="Larimer F."/>
            <person name="Land M."/>
            <person name="Hauser L."/>
            <person name="Kyrpides N."/>
            <person name="Ivanova N."/>
            <person name="McMahon K.D."/>
            <person name="Hugenholtz P."/>
        </authorList>
    </citation>
    <scope>NUCLEOTIDE SEQUENCE</scope>
    <source>
        <strain evidence="4">UW-1</strain>
    </source>
</reference>
<feature type="domain" description="Proteinase inhibitor I42 chagasin" evidence="3">
    <location>
        <begin position="48"/>
        <end position="132"/>
    </location>
</feature>
<keyword evidence="2" id="KW-0789">Thiol protease inhibitor</keyword>
<sequence length="138" mass="14504" precursor="true">MLLCAALASGPGSAAAETAPGKLAEMTKGHSVTETILTRADSGSTVDLRVGERLLVRLEESPTTGFAWTREGGNDALVEQDSDFAPASAGLGGGGLRSFLFMAEKAGVVQLRLRLWRTWEGDSSIVEVFTATARIHAK</sequence>
<proteinExistence type="predicted"/>
<dbReference type="Gene3D" id="2.60.40.2020">
    <property type="match status" value="1"/>
</dbReference>
<dbReference type="STRING" id="522306.CAP2UW1_2763"/>
<keyword evidence="1" id="KW-0646">Protease inhibitor</keyword>
<dbReference type="KEGG" id="app:CAP2UW1_2763"/>
<evidence type="ECO:0000259" key="3">
    <source>
        <dbReference type="Pfam" id="PF09394"/>
    </source>
</evidence>
<dbReference type="EMBL" id="CP001715">
    <property type="protein sequence ID" value="ACV36044.1"/>
    <property type="molecule type" value="Genomic_DNA"/>
</dbReference>
<protein>
    <recommendedName>
        <fullName evidence="3">Proteinase inhibitor I42 chagasin domain-containing protein</fullName>
    </recommendedName>
</protein>
<evidence type="ECO:0000256" key="1">
    <source>
        <dbReference type="ARBA" id="ARBA00022690"/>
    </source>
</evidence>
<name>C7RTB1_ACCRE</name>
<dbReference type="PANTHER" id="PTHR36530:SF1">
    <property type="entry name" value="AMOEBIASIN-1"/>
    <property type="match status" value="1"/>
</dbReference>
<dbReference type="Pfam" id="PF09394">
    <property type="entry name" value="Inhibitor_I42"/>
    <property type="match status" value="1"/>
</dbReference>
<organism evidence="4">
    <name type="scientific">Accumulibacter regalis</name>
    <dbReference type="NCBI Taxonomy" id="522306"/>
    <lineage>
        <taxon>Bacteria</taxon>
        <taxon>Pseudomonadati</taxon>
        <taxon>Pseudomonadota</taxon>
        <taxon>Betaproteobacteria</taxon>
        <taxon>Candidatus Accumulibacter</taxon>
    </lineage>
</organism>
<evidence type="ECO:0000313" key="4">
    <source>
        <dbReference type="EMBL" id="ACV36044.1"/>
    </source>
</evidence>